<evidence type="ECO:0000256" key="1">
    <source>
        <dbReference type="SAM" id="Coils"/>
    </source>
</evidence>
<name>A0ABN7J7T0_9BASI</name>
<dbReference type="InterPro" id="IPR052055">
    <property type="entry name" value="Hepadnavirus_pol/RT"/>
</dbReference>
<accession>A0ABN7J7T0</accession>
<gene>
    <name evidence="3" type="ORF">JKIAZH3_G5938</name>
</gene>
<evidence type="ECO:0000313" key="3">
    <source>
        <dbReference type="EMBL" id="CAD6957669.1"/>
    </source>
</evidence>
<protein>
    <submittedName>
        <fullName evidence="3">Uncharacterized protein</fullName>
    </submittedName>
</protein>
<keyword evidence="4" id="KW-1185">Reference proteome</keyword>
<dbReference type="PANTHER" id="PTHR33050">
    <property type="entry name" value="REVERSE TRANSCRIPTASE DOMAIN-CONTAINING PROTEIN"/>
    <property type="match status" value="1"/>
</dbReference>
<sequence>MAEHDVDDDVQEMFKAAHRTVFNHNLAESQRAALQKYYAWNRSTWCRRYQLIVNSGSTDPIFDLAVVDSADFDVYVREKETRARQEQKAKLAAMQAKMDQILAASSARSSDVYAPPTRNTNPPSSSSRYPKAKRHGERGSFRTEIAGVAGTARLYACARCGGRARHDVGRCDKTHFVKASCATYETITHRDKAEGPLVFKDSGTPVCLNFNGGRACNHKGCPEAGRSDGWHYGDEEIAALADDLGLPLHKPTPWSSIFAYAGYVFNIFDRRAGLPASKVARYRGDLDFWLSSPTHRLDDAQRLLGRLLHASPIVLDASRHLTRLIGFINIAMRSNAHARAERHGGAALDEDVRWWRERLSGEEVWRSIAEYAPQDINLYVDASSDWGVGIWWN</sequence>
<feature type="coiled-coil region" evidence="1">
    <location>
        <begin position="77"/>
        <end position="104"/>
    </location>
</feature>
<dbReference type="PANTHER" id="PTHR33050:SF7">
    <property type="entry name" value="RIBONUCLEASE H"/>
    <property type="match status" value="1"/>
</dbReference>
<reference evidence="3" key="1">
    <citation type="submission" date="2020-10" db="EMBL/GenBank/DDBJ databases">
        <authorList>
            <person name="Sedaghatjoo S."/>
        </authorList>
    </citation>
    <scope>NUCLEOTIDE SEQUENCE</scope>
    <source>
        <strain evidence="3">AZH3</strain>
    </source>
</reference>
<comment type="caution">
    <text evidence="3">The sequence shown here is derived from an EMBL/GenBank/DDBJ whole genome shotgun (WGS) entry which is preliminary data.</text>
</comment>
<evidence type="ECO:0000313" key="4">
    <source>
        <dbReference type="Proteomes" id="UP000836402"/>
    </source>
</evidence>
<feature type="region of interest" description="Disordered" evidence="2">
    <location>
        <begin position="107"/>
        <end position="137"/>
    </location>
</feature>
<organism evidence="3 4">
    <name type="scientific">Tilletia caries</name>
    <name type="common">wheat bunt fungus</name>
    <dbReference type="NCBI Taxonomy" id="13290"/>
    <lineage>
        <taxon>Eukaryota</taxon>
        <taxon>Fungi</taxon>
        <taxon>Dikarya</taxon>
        <taxon>Basidiomycota</taxon>
        <taxon>Ustilaginomycotina</taxon>
        <taxon>Exobasidiomycetes</taxon>
        <taxon>Tilletiales</taxon>
        <taxon>Tilletiaceae</taxon>
        <taxon>Tilletia</taxon>
    </lineage>
</organism>
<dbReference type="EMBL" id="CAJHJG010006506">
    <property type="protein sequence ID" value="CAD6957669.1"/>
    <property type="molecule type" value="Genomic_DNA"/>
</dbReference>
<dbReference type="Proteomes" id="UP000836402">
    <property type="component" value="Unassembled WGS sequence"/>
</dbReference>
<feature type="non-terminal residue" evidence="3">
    <location>
        <position position="393"/>
    </location>
</feature>
<feature type="compositionally biased region" description="Low complexity" evidence="2">
    <location>
        <begin position="115"/>
        <end position="128"/>
    </location>
</feature>
<proteinExistence type="predicted"/>
<keyword evidence="1" id="KW-0175">Coiled coil</keyword>
<evidence type="ECO:0000256" key="2">
    <source>
        <dbReference type="SAM" id="MobiDB-lite"/>
    </source>
</evidence>